<reference evidence="1 2" key="1">
    <citation type="journal article" date="2023" name="IMA Fungus">
        <title>Comparative genomic study of the Penicillium genus elucidates a diverse pangenome and 15 lateral gene transfer events.</title>
        <authorList>
            <person name="Petersen C."/>
            <person name="Sorensen T."/>
            <person name="Nielsen M.R."/>
            <person name="Sondergaard T.E."/>
            <person name="Sorensen J.L."/>
            <person name="Fitzpatrick D.A."/>
            <person name="Frisvad J.C."/>
            <person name="Nielsen K.L."/>
        </authorList>
    </citation>
    <scope>NUCLEOTIDE SEQUENCE [LARGE SCALE GENOMIC DNA]</scope>
    <source>
        <strain evidence="1 2">IBT 35679</strain>
    </source>
</reference>
<dbReference type="EMBL" id="JAQIZZ010000007">
    <property type="protein sequence ID" value="KAJ5533382.1"/>
    <property type="molecule type" value="Genomic_DNA"/>
</dbReference>
<gene>
    <name evidence="1" type="ORF">N7494_009934</name>
</gene>
<proteinExistence type="predicted"/>
<protein>
    <submittedName>
        <fullName evidence="1">Uncharacterized protein</fullName>
    </submittedName>
</protein>
<keyword evidence="2" id="KW-1185">Reference proteome</keyword>
<dbReference type="AlphaFoldDB" id="A0AAD6CQW1"/>
<evidence type="ECO:0000313" key="2">
    <source>
        <dbReference type="Proteomes" id="UP001220324"/>
    </source>
</evidence>
<accession>A0AAD6CQW1</accession>
<name>A0AAD6CQW1_9EURO</name>
<evidence type="ECO:0000313" key="1">
    <source>
        <dbReference type="EMBL" id="KAJ5533382.1"/>
    </source>
</evidence>
<organism evidence="1 2">
    <name type="scientific">Penicillium frequentans</name>
    <dbReference type="NCBI Taxonomy" id="3151616"/>
    <lineage>
        <taxon>Eukaryota</taxon>
        <taxon>Fungi</taxon>
        <taxon>Dikarya</taxon>
        <taxon>Ascomycota</taxon>
        <taxon>Pezizomycotina</taxon>
        <taxon>Eurotiomycetes</taxon>
        <taxon>Eurotiomycetidae</taxon>
        <taxon>Eurotiales</taxon>
        <taxon>Aspergillaceae</taxon>
        <taxon>Penicillium</taxon>
    </lineage>
</organism>
<comment type="caution">
    <text evidence="1">The sequence shown here is derived from an EMBL/GenBank/DDBJ whole genome shotgun (WGS) entry which is preliminary data.</text>
</comment>
<dbReference type="Proteomes" id="UP001220324">
    <property type="component" value="Unassembled WGS sequence"/>
</dbReference>
<sequence>MNAVRKALSLHFRDSATSIYSRPADPAQDAELIAMTTVAPPLQTSFPEINSLDHQIAMAGGSTMAVEATRPRLRMSKRSPKTTPRALKQQWLQQRKQQERENDFYTDCFKNFHRLVATVMDSTQDLALQYHFSPGASPAGDPRLIRTIVLLRTVLDKSRMEEAQAEVEWKRQCGLSNEKVATRWV</sequence>